<keyword evidence="1" id="KW-0456">Lyase</keyword>
<dbReference type="Pfam" id="PF12974">
    <property type="entry name" value="Phosphonate-bd"/>
    <property type="match status" value="1"/>
</dbReference>
<organism evidence="1 2">
    <name type="scientific">Nocardioides zeae</name>
    <dbReference type="NCBI Taxonomy" id="1457234"/>
    <lineage>
        <taxon>Bacteria</taxon>
        <taxon>Bacillati</taxon>
        <taxon>Actinomycetota</taxon>
        <taxon>Actinomycetes</taxon>
        <taxon>Propionibacteriales</taxon>
        <taxon>Nocardioidaceae</taxon>
        <taxon>Nocardioides</taxon>
    </lineage>
</organism>
<accession>A0AAJ1X3H0</accession>
<dbReference type="EMBL" id="JAUTAN010000001">
    <property type="protein sequence ID" value="MDQ1105699.1"/>
    <property type="molecule type" value="Genomic_DNA"/>
</dbReference>
<protein>
    <submittedName>
        <fullName evidence="1">4,5-dihydroxyphthalate decarboxylase</fullName>
        <ecNumber evidence="1">4.1.1.55</ecNumber>
    </submittedName>
</protein>
<dbReference type="RefSeq" id="WP_307202187.1">
    <property type="nucleotide sequence ID" value="NZ_JAUTAN010000001.1"/>
</dbReference>
<gene>
    <name evidence="1" type="ORF">QE405_002983</name>
</gene>
<sequence length="328" mass="37047">MTKLELSLALRTNPRVQALVDDPHAIEGVRLRTSLLPPADTFWRQLNFQDFDISEMSLASLTRLRLQGDDTWVALPVFPDRRFFHAAVVVRADSDVRTPADLRGKRIGVADYSMTGAVWARGVLQHDHDLHPSSMTWFQERTTRLSHGGATSFRPPEDVEVVQIGPDDSQRRMFAEGRLEASILFITYKTMLDRSTGSMDEANVRLLFPDDDAEKARAFGTWGFLPFNHCMVVRRSLVEAHPWLLLNIYKGFLDAKTTHLAALQEAVRLHREVGLVPASGSTDVDLFPYGLRANAHGLDTLSRFFHEQGITPSSFTVRELFDDRFASL</sequence>
<dbReference type="EC" id="4.1.1.55" evidence="1"/>
<evidence type="ECO:0000313" key="1">
    <source>
        <dbReference type="EMBL" id="MDQ1105699.1"/>
    </source>
</evidence>
<dbReference type="SUPFAM" id="SSF53850">
    <property type="entry name" value="Periplasmic binding protein-like II"/>
    <property type="match status" value="1"/>
</dbReference>
<dbReference type="GO" id="GO:0018796">
    <property type="term" value="F:4,5-dihydroxyphthalate decarboxylase activity"/>
    <property type="evidence" value="ECO:0007669"/>
    <property type="project" value="UniProtKB-EC"/>
</dbReference>
<comment type="caution">
    <text evidence="1">The sequence shown here is derived from an EMBL/GenBank/DDBJ whole genome shotgun (WGS) entry which is preliminary data.</text>
</comment>
<name>A0AAJ1X3H0_9ACTN</name>
<dbReference type="Gene3D" id="3.40.190.10">
    <property type="entry name" value="Periplasmic binding protein-like II"/>
    <property type="match status" value="2"/>
</dbReference>
<dbReference type="AlphaFoldDB" id="A0AAJ1X3H0"/>
<proteinExistence type="predicted"/>
<evidence type="ECO:0000313" key="2">
    <source>
        <dbReference type="Proteomes" id="UP001239215"/>
    </source>
</evidence>
<reference evidence="1" key="1">
    <citation type="submission" date="2023-07" db="EMBL/GenBank/DDBJ databases">
        <title>Functional and genomic diversity of the sorghum phyllosphere microbiome.</title>
        <authorList>
            <person name="Shade A."/>
        </authorList>
    </citation>
    <scope>NUCLEOTIDE SEQUENCE</scope>
    <source>
        <strain evidence="1">SORGH_AS_1067</strain>
    </source>
</reference>
<dbReference type="Proteomes" id="UP001239215">
    <property type="component" value="Unassembled WGS sequence"/>
</dbReference>